<reference evidence="2 3" key="1">
    <citation type="submission" date="2023-09" db="EMBL/GenBank/DDBJ databases">
        <title>Multi-omics analysis of a traditional fermented food reveals byproduct-associated fungal strains for waste-to-food upcycling.</title>
        <authorList>
            <consortium name="Lawrence Berkeley National Laboratory"/>
            <person name="Rekdal V.M."/>
            <person name="Villalobos-Escobedo J.M."/>
            <person name="Rodriguez-Valeron N."/>
            <person name="Garcia M.O."/>
            <person name="Vasquez D.P."/>
            <person name="Damayanti I."/>
            <person name="Sorensen P.M."/>
            <person name="Baidoo E.E."/>
            <person name="De Carvalho A.C."/>
            <person name="Riley R."/>
            <person name="Lipzen A."/>
            <person name="He G."/>
            <person name="Yan M."/>
            <person name="Haridas S."/>
            <person name="Daum C."/>
            <person name="Yoshinaga Y."/>
            <person name="Ng V."/>
            <person name="Grigoriev I.V."/>
            <person name="Munk R."/>
            <person name="Nuraida L."/>
            <person name="Wijaya C.H."/>
            <person name="Morales P.-C."/>
            <person name="Keasling J.D."/>
        </authorList>
    </citation>
    <scope>NUCLEOTIDE SEQUENCE [LARGE SCALE GENOMIC DNA]</scope>
    <source>
        <strain evidence="2 3">FGSC 2613</strain>
    </source>
</reference>
<name>A0ABR3DH34_NEUIN</name>
<comment type="caution">
    <text evidence="2">The sequence shown here is derived from an EMBL/GenBank/DDBJ whole genome shotgun (WGS) entry which is preliminary data.</text>
</comment>
<keyword evidence="1" id="KW-1133">Transmembrane helix</keyword>
<evidence type="ECO:0000313" key="3">
    <source>
        <dbReference type="Proteomes" id="UP001451303"/>
    </source>
</evidence>
<evidence type="ECO:0000313" key="2">
    <source>
        <dbReference type="EMBL" id="KAL0471986.1"/>
    </source>
</evidence>
<keyword evidence="1" id="KW-0812">Transmembrane</keyword>
<evidence type="ECO:0008006" key="4">
    <source>
        <dbReference type="Google" id="ProtNLM"/>
    </source>
</evidence>
<evidence type="ECO:0000256" key="1">
    <source>
        <dbReference type="SAM" id="Phobius"/>
    </source>
</evidence>
<feature type="transmembrane region" description="Helical" evidence="1">
    <location>
        <begin position="57"/>
        <end position="76"/>
    </location>
</feature>
<dbReference type="EMBL" id="JAVLET010000003">
    <property type="protein sequence ID" value="KAL0471986.1"/>
    <property type="molecule type" value="Genomic_DNA"/>
</dbReference>
<keyword evidence="1" id="KW-0472">Membrane</keyword>
<organism evidence="2 3">
    <name type="scientific">Neurospora intermedia</name>
    <dbReference type="NCBI Taxonomy" id="5142"/>
    <lineage>
        <taxon>Eukaryota</taxon>
        <taxon>Fungi</taxon>
        <taxon>Dikarya</taxon>
        <taxon>Ascomycota</taxon>
        <taxon>Pezizomycotina</taxon>
        <taxon>Sordariomycetes</taxon>
        <taxon>Sordariomycetidae</taxon>
        <taxon>Sordariales</taxon>
        <taxon>Sordariaceae</taxon>
        <taxon>Neurospora</taxon>
    </lineage>
</organism>
<accession>A0ABR3DH34</accession>
<proteinExistence type="predicted"/>
<gene>
    <name evidence="2" type="ORF">QR685DRAFT_221290</name>
</gene>
<protein>
    <recommendedName>
        <fullName evidence="4">MARVEL domain-containing protein</fullName>
    </recommendedName>
</protein>
<sequence>MGSAAGDIINVAFGIFSFLVWDTKFCGTASFQALEPRTGWEFCQTGLGWVHSGWSSMIWVGWLVFGGGYLFCLLCVRGKTGRER</sequence>
<dbReference type="Proteomes" id="UP001451303">
    <property type="component" value="Unassembled WGS sequence"/>
</dbReference>
<keyword evidence="3" id="KW-1185">Reference proteome</keyword>